<keyword evidence="5" id="KW-0963">Cytoplasm</keyword>
<dbReference type="PANTHER" id="PTHR11579">
    <property type="entry name" value="PROTEIN-L-ISOASPARTATE O-METHYLTRANSFERASE"/>
    <property type="match status" value="1"/>
</dbReference>
<proteinExistence type="inferred from homology"/>
<sequence length="430" mass="46789">MGLDPDCHRPAHLECPGRPAAERSGVVTTEAPSGVDEVCARQMRDQLADQLAANGDLNTTGWRDAVRRVPRHVFLPRFYARQETDRGPTAWVPVTRETAGNDAWLTKVYENTTWTTQLDGNDASWDRAGPQVGNPTSSSTLPGLLVMMLEHLDVTDGDRLLLVGTGTGYSTALASERLGSSQVFSVDVDPILADRARNRLRQAGYTPTVVAGDGLAGHESGAPYDRVIAFCSPTSIPAAWLTQARPGALLVASVTGALGSYGLVKLTVNENGTASGRILPDMASFMLARSQANPQPADLKDRMGPTQGAPQPTRLTPAVLEDPAFRFTAQYALPQVMYFTVAEGDVTYTYLSHHTDGSWVRLHHDGDDWLLEQGGHRALWNELTAVHDTWQAHGRPAPHRYDLRVDEGGVQRLVLETRLDSSSWQSAPLR</sequence>
<comment type="similarity">
    <text evidence="2">Belongs to the methyltransferase superfamily. L-isoaspartyl/D-aspartyl protein methyltransferase family.</text>
</comment>
<evidence type="ECO:0000256" key="8">
    <source>
        <dbReference type="ARBA" id="ARBA00022691"/>
    </source>
</evidence>
<dbReference type="SUPFAM" id="SSF53335">
    <property type="entry name" value="S-adenosyl-L-methionine-dependent methyltransferases"/>
    <property type="match status" value="1"/>
</dbReference>
<dbReference type="InterPro" id="IPR026448">
    <property type="entry name" value="Methyltr_grasp"/>
</dbReference>
<dbReference type="GO" id="GO:0032259">
    <property type="term" value="P:methylation"/>
    <property type="evidence" value="ECO:0007669"/>
    <property type="project" value="UniProtKB-KW"/>
</dbReference>
<keyword evidence="6 13" id="KW-0489">Methyltransferase</keyword>
<evidence type="ECO:0000256" key="1">
    <source>
        <dbReference type="ARBA" id="ARBA00004496"/>
    </source>
</evidence>
<dbReference type="InterPro" id="IPR029063">
    <property type="entry name" value="SAM-dependent_MTases_sf"/>
</dbReference>
<keyword evidence="8" id="KW-0949">S-adenosyl-L-methionine</keyword>
<comment type="subcellular location">
    <subcellularLocation>
        <location evidence="1">Cytoplasm</location>
    </subcellularLocation>
</comment>
<evidence type="ECO:0000256" key="10">
    <source>
        <dbReference type="ARBA" id="ARBA00031323"/>
    </source>
</evidence>
<dbReference type="Proteomes" id="UP000460435">
    <property type="component" value="Unassembled WGS sequence"/>
</dbReference>
<evidence type="ECO:0000256" key="2">
    <source>
        <dbReference type="ARBA" id="ARBA00005369"/>
    </source>
</evidence>
<dbReference type="Gene3D" id="3.40.50.150">
    <property type="entry name" value="Vaccinia Virus protein VP39"/>
    <property type="match status" value="1"/>
</dbReference>
<evidence type="ECO:0000256" key="12">
    <source>
        <dbReference type="SAM" id="MobiDB-lite"/>
    </source>
</evidence>
<dbReference type="CDD" id="cd02440">
    <property type="entry name" value="AdoMet_MTases"/>
    <property type="match status" value="1"/>
</dbReference>
<reference evidence="13 14" key="1">
    <citation type="submission" date="2019-11" db="EMBL/GenBank/DDBJ databases">
        <authorList>
            <person name="Li X.-J."/>
            <person name="Feng X.-M."/>
        </authorList>
    </citation>
    <scope>NUCLEOTIDE SEQUENCE [LARGE SCALE GENOMIC DNA]</scope>
    <source>
        <strain evidence="13 14">XMNu-373</strain>
    </source>
</reference>
<dbReference type="Pfam" id="PF01135">
    <property type="entry name" value="PCMT"/>
    <property type="match status" value="1"/>
</dbReference>
<evidence type="ECO:0000256" key="7">
    <source>
        <dbReference type="ARBA" id="ARBA00022679"/>
    </source>
</evidence>
<evidence type="ECO:0000256" key="11">
    <source>
        <dbReference type="ARBA" id="ARBA00031350"/>
    </source>
</evidence>
<protein>
    <recommendedName>
        <fullName evidence="4">Protein-L-isoaspartate O-methyltransferase</fullName>
        <ecNumber evidence="3">2.1.1.77</ecNumber>
    </recommendedName>
    <alternativeName>
        <fullName evidence="11">L-isoaspartyl protein carboxyl methyltransferase</fullName>
    </alternativeName>
    <alternativeName>
        <fullName evidence="9">Protein L-isoaspartyl methyltransferase</fullName>
    </alternativeName>
    <alternativeName>
        <fullName evidence="10">Protein-beta-aspartate methyltransferase</fullName>
    </alternativeName>
</protein>
<organism evidence="13 14">
    <name type="scientific">Phytoactinopolyspora mesophila</name>
    <dbReference type="NCBI Taxonomy" id="2650750"/>
    <lineage>
        <taxon>Bacteria</taxon>
        <taxon>Bacillati</taxon>
        <taxon>Actinomycetota</taxon>
        <taxon>Actinomycetes</taxon>
        <taxon>Jiangellales</taxon>
        <taxon>Jiangellaceae</taxon>
        <taxon>Phytoactinopolyspora</taxon>
    </lineage>
</organism>
<evidence type="ECO:0000256" key="5">
    <source>
        <dbReference type="ARBA" id="ARBA00022490"/>
    </source>
</evidence>
<evidence type="ECO:0000256" key="9">
    <source>
        <dbReference type="ARBA" id="ARBA00030757"/>
    </source>
</evidence>
<evidence type="ECO:0000313" key="13">
    <source>
        <dbReference type="EMBL" id="NDL60189.1"/>
    </source>
</evidence>
<accession>A0A7K3MA58</accession>
<evidence type="ECO:0000256" key="4">
    <source>
        <dbReference type="ARBA" id="ARBA00013346"/>
    </source>
</evidence>
<dbReference type="GO" id="GO:0004719">
    <property type="term" value="F:protein-L-isoaspartate (D-aspartate) O-methyltransferase activity"/>
    <property type="evidence" value="ECO:0007669"/>
    <property type="project" value="UniProtKB-EC"/>
</dbReference>
<dbReference type="AlphaFoldDB" id="A0A7K3MA58"/>
<gene>
    <name evidence="13" type="ORF">F7O44_24245</name>
</gene>
<dbReference type="EMBL" id="WLZY01000010">
    <property type="protein sequence ID" value="NDL60189.1"/>
    <property type="molecule type" value="Genomic_DNA"/>
</dbReference>
<feature type="region of interest" description="Disordered" evidence="12">
    <location>
        <begin position="294"/>
        <end position="315"/>
    </location>
</feature>
<keyword evidence="14" id="KW-1185">Reference proteome</keyword>
<comment type="caution">
    <text evidence="13">The sequence shown here is derived from an EMBL/GenBank/DDBJ whole genome shotgun (WGS) entry which is preliminary data.</text>
</comment>
<evidence type="ECO:0000313" key="14">
    <source>
        <dbReference type="Proteomes" id="UP000460435"/>
    </source>
</evidence>
<evidence type="ECO:0000256" key="6">
    <source>
        <dbReference type="ARBA" id="ARBA00022603"/>
    </source>
</evidence>
<evidence type="ECO:0000256" key="3">
    <source>
        <dbReference type="ARBA" id="ARBA00011890"/>
    </source>
</evidence>
<dbReference type="EC" id="2.1.1.77" evidence="3"/>
<keyword evidence="7 13" id="KW-0808">Transferase</keyword>
<dbReference type="GO" id="GO:0005737">
    <property type="term" value="C:cytoplasm"/>
    <property type="evidence" value="ECO:0007669"/>
    <property type="project" value="UniProtKB-SubCell"/>
</dbReference>
<dbReference type="NCBIfam" id="TIGR04188">
    <property type="entry name" value="methyltr_grsp"/>
    <property type="match status" value="1"/>
</dbReference>
<dbReference type="PANTHER" id="PTHR11579:SF0">
    <property type="entry name" value="PROTEIN-L-ISOASPARTATE(D-ASPARTATE) O-METHYLTRANSFERASE"/>
    <property type="match status" value="1"/>
</dbReference>
<name>A0A7K3MA58_9ACTN</name>
<dbReference type="InterPro" id="IPR000682">
    <property type="entry name" value="PCMT"/>
</dbReference>